<dbReference type="GO" id="GO:0016788">
    <property type="term" value="F:hydrolase activity, acting on ester bonds"/>
    <property type="evidence" value="ECO:0007669"/>
    <property type="project" value="InterPro"/>
</dbReference>
<reference evidence="4" key="1">
    <citation type="submission" date="2021-06" db="EMBL/GenBank/DDBJ databases">
        <authorList>
            <person name="Kallberg Y."/>
            <person name="Tangrot J."/>
            <person name="Rosling A."/>
        </authorList>
    </citation>
    <scope>NUCLEOTIDE SEQUENCE</scope>
    <source>
        <strain evidence="4">FL130A</strain>
    </source>
</reference>
<evidence type="ECO:0000256" key="1">
    <source>
        <dbReference type="ARBA" id="ARBA00022801"/>
    </source>
</evidence>
<dbReference type="InterPro" id="IPR036514">
    <property type="entry name" value="SGNH_hydro_sf"/>
</dbReference>
<dbReference type="PANTHER" id="PTHR46020">
    <property type="entry name" value="OSJNBB0059K02.9 PROTEIN"/>
    <property type="match status" value="1"/>
</dbReference>
<dbReference type="OrthoDB" id="1600564at2759"/>
<keyword evidence="2" id="KW-0443">Lipid metabolism</keyword>
<feature type="chain" id="PRO_5040513051" evidence="3">
    <location>
        <begin position="23"/>
        <end position="297"/>
    </location>
</feature>
<dbReference type="InterPro" id="IPR001087">
    <property type="entry name" value="GDSL"/>
</dbReference>
<feature type="signal peptide" evidence="3">
    <location>
        <begin position="1"/>
        <end position="22"/>
    </location>
</feature>
<evidence type="ECO:0000313" key="4">
    <source>
        <dbReference type="EMBL" id="CAG8464977.1"/>
    </source>
</evidence>
<evidence type="ECO:0000256" key="2">
    <source>
        <dbReference type="ARBA" id="ARBA00023098"/>
    </source>
</evidence>
<dbReference type="PANTHER" id="PTHR46020:SF4">
    <property type="entry name" value="OS04G0650200 PROTEIN"/>
    <property type="match status" value="1"/>
</dbReference>
<dbReference type="GO" id="GO:0006629">
    <property type="term" value="P:lipid metabolic process"/>
    <property type="evidence" value="ECO:0007669"/>
    <property type="project" value="UniProtKB-KW"/>
</dbReference>
<evidence type="ECO:0000256" key="3">
    <source>
        <dbReference type="SAM" id="SignalP"/>
    </source>
</evidence>
<dbReference type="CDD" id="cd01846">
    <property type="entry name" value="fatty_acyltransferase_like"/>
    <property type="match status" value="1"/>
</dbReference>
<dbReference type="Pfam" id="PF00657">
    <property type="entry name" value="Lipase_GDSL"/>
    <property type="match status" value="1"/>
</dbReference>
<dbReference type="SUPFAM" id="SSF52266">
    <property type="entry name" value="SGNH hydrolase"/>
    <property type="match status" value="1"/>
</dbReference>
<dbReference type="AlphaFoldDB" id="A0A9N8VYP7"/>
<proteinExistence type="predicted"/>
<dbReference type="Proteomes" id="UP000789508">
    <property type="component" value="Unassembled WGS sequence"/>
</dbReference>
<accession>A0A9N8VYP7</accession>
<sequence>MSQILTLTALLVISFYVTFSSSISIPKYDKLLVFGDSYSDDGNVYKLSNGTWPPPFYFKGGFSNGPLWTAFLSQSLSAQLENYAYGGATADDDFIQGYSGADGTLKVPGLKRQVEAFSAKLSNGTDLSHSLAVVWLIGNDYLNTNWTAAPSNVIARSALSWYLLYQKGVRNFLLPNMPDVSLFPYFKGSDPSYLAIIKDVYQKNNAELKKSIDTFKQAKPDVKVYDFQTDQFWVYYRQVQASRLGVTDFVDACASTYENKPLTICSNPDSYFYWDDFHPEAKTEQALAAAFYASLGN</sequence>
<gene>
    <name evidence="4" type="ORF">ALEPTO_LOCUS1731</name>
</gene>
<organism evidence="4 5">
    <name type="scientific">Ambispora leptoticha</name>
    <dbReference type="NCBI Taxonomy" id="144679"/>
    <lineage>
        <taxon>Eukaryota</taxon>
        <taxon>Fungi</taxon>
        <taxon>Fungi incertae sedis</taxon>
        <taxon>Mucoromycota</taxon>
        <taxon>Glomeromycotina</taxon>
        <taxon>Glomeromycetes</taxon>
        <taxon>Archaeosporales</taxon>
        <taxon>Ambisporaceae</taxon>
        <taxon>Ambispora</taxon>
    </lineage>
</organism>
<comment type="caution">
    <text evidence="4">The sequence shown here is derived from an EMBL/GenBank/DDBJ whole genome shotgun (WGS) entry which is preliminary data.</text>
</comment>
<name>A0A9N8VYP7_9GLOM</name>
<dbReference type="EMBL" id="CAJVPS010000206">
    <property type="protein sequence ID" value="CAG8464977.1"/>
    <property type="molecule type" value="Genomic_DNA"/>
</dbReference>
<keyword evidence="5" id="KW-1185">Reference proteome</keyword>
<protein>
    <submittedName>
        <fullName evidence="4">2125_t:CDS:1</fullName>
    </submittedName>
</protein>
<dbReference type="Gene3D" id="3.40.50.1110">
    <property type="entry name" value="SGNH hydrolase"/>
    <property type="match status" value="1"/>
</dbReference>
<keyword evidence="3" id="KW-0732">Signal</keyword>
<evidence type="ECO:0000313" key="5">
    <source>
        <dbReference type="Proteomes" id="UP000789508"/>
    </source>
</evidence>
<keyword evidence="1" id="KW-0378">Hydrolase</keyword>